<dbReference type="PANTHER" id="PTHR15967">
    <property type="entry name" value="E2F-ASSOCIATED PHOSPHOPROTEIN"/>
    <property type="match status" value="1"/>
</dbReference>
<dbReference type="OMA" id="KKYRFCT"/>
<dbReference type="eggNOG" id="KOG3395">
    <property type="taxonomic scope" value="Eukaryota"/>
</dbReference>
<dbReference type="InterPro" id="IPR019370">
    <property type="entry name" value="E2F-assoc_phosphoprotein"/>
</dbReference>
<dbReference type="Pfam" id="PF10238">
    <property type="entry name" value="Eapp_C"/>
    <property type="match status" value="1"/>
</dbReference>
<dbReference type="OrthoDB" id="122464at2759"/>
<organism evidence="2 3">
    <name type="scientific">Plasmodium cynomolgi (strain B)</name>
    <dbReference type="NCBI Taxonomy" id="1120755"/>
    <lineage>
        <taxon>Eukaryota</taxon>
        <taxon>Sar</taxon>
        <taxon>Alveolata</taxon>
        <taxon>Apicomplexa</taxon>
        <taxon>Aconoidasida</taxon>
        <taxon>Haemosporida</taxon>
        <taxon>Plasmodiidae</taxon>
        <taxon>Plasmodium</taxon>
        <taxon>Plasmodium (Plasmodium)</taxon>
    </lineage>
</organism>
<evidence type="ECO:0000313" key="3">
    <source>
        <dbReference type="Proteomes" id="UP000006319"/>
    </source>
</evidence>
<reference evidence="2 3" key="1">
    <citation type="journal article" date="2012" name="Nat. Genet.">
        <title>Plasmodium cynomolgi genome sequences provide insight into Plasmodium vivax and the monkey malaria clade.</title>
        <authorList>
            <person name="Tachibana S."/>
            <person name="Sullivan S.A."/>
            <person name="Kawai S."/>
            <person name="Nakamura S."/>
            <person name="Kim H.R."/>
            <person name="Goto N."/>
            <person name="Arisue N."/>
            <person name="Palacpac N.M.Q."/>
            <person name="Honma H."/>
            <person name="Yagi M."/>
            <person name="Tougan T."/>
            <person name="Katakai Y."/>
            <person name="Kaneko O."/>
            <person name="Mita T."/>
            <person name="Kita K."/>
            <person name="Yasutomi Y."/>
            <person name="Sutton P.L."/>
            <person name="Shakhbatyan R."/>
            <person name="Horii T."/>
            <person name="Yasunaga T."/>
            <person name="Barnwell J.W."/>
            <person name="Escalante A.A."/>
            <person name="Carlton J.M."/>
            <person name="Tanabe K."/>
        </authorList>
    </citation>
    <scope>NUCLEOTIDE SEQUENCE [LARGE SCALE GENOMIC DNA]</scope>
    <source>
        <strain evidence="2 3">B</strain>
    </source>
</reference>
<keyword evidence="3" id="KW-1185">Reference proteome</keyword>
<dbReference type="AlphaFoldDB" id="K6UQ57"/>
<accession>K6UQ57</accession>
<name>K6UQ57_PLACD</name>
<evidence type="ECO:0000256" key="1">
    <source>
        <dbReference type="SAM" id="MobiDB-lite"/>
    </source>
</evidence>
<gene>
    <name evidence="2" type="ORF">PCYB_041260</name>
</gene>
<dbReference type="PANTHER" id="PTHR15967:SF0">
    <property type="entry name" value="E2F-ASSOCIATED PHOSPHOPROTEIN"/>
    <property type="match status" value="1"/>
</dbReference>
<evidence type="ECO:0008006" key="4">
    <source>
        <dbReference type="Google" id="ProtNLM"/>
    </source>
</evidence>
<dbReference type="PhylomeDB" id="K6UQ57"/>
<feature type="region of interest" description="Disordered" evidence="1">
    <location>
        <begin position="55"/>
        <end position="107"/>
    </location>
</feature>
<evidence type="ECO:0000313" key="2">
    <source>
        <dbReference type="EMBL" id="GAB64924.1"/>
    </source>
</evidence>
<feature type="compositionally biased region" description="Basic and acidic residues" evidence="1">
    <location>
        <begin position="201"/>
        <end position="217"/>
    </location>
</feature>
<proteinExistence type="predicted"/>
<dbReference type="EMBL" id="DF157096">
    <property type="protein sequence ID" value="GAB64924.1"/>
    <property type="molecule type" value="Genomic_DNA"/>
</dbReference>
<dbReference type="KEGG" id="pcy:PCYB_041260"/>
<dbReference type="GeneID" id="14695762"/>
<protein>
    <recommendedName>
        <fullName evidence="4">E2F-associated phosphoprotein</fullName>
    </recommendedName>
</protein>
<dbReference type="GO" id="GO:0005634">
    <property type="term" value="C:nucleus"/>
    <property type="evidence" value="ECO:0007669"/>
    <property type="project" value="TreeGrafter"/>
</dbReference>
<feature type="region of interest" description="Disordered" evidence="1">
    <location>
        <begin position="191"/>
        <end position="261"/>
    </location>
</feature>
<feature type="compositionally biased region" description="Acidic residues" evidence="1">
    <location>
        <begin position="85"/>
        <end position="107"/>
    </location>
</feature>
<dbReference type="Proteomes" id="UP000006319">
    <property type="component" value="Chromosome 4"/>
</dbReference>
<sequence>MNSKRVNNVISLLINEIKTNERPESAKELAKEKGINVAKSFLNINHSGENLPCERPKRNCRAENGQPRNSDLSVNSQEEQKTTPDEDNLDGDNLDGDNLDEDNLDDDVIGEKEKAALEFYDERIDIFEEEYVNKKYRFCTKNCDSSLCCCGCFIPVCYQSQRHEIYVNQYRSLYAVNVRIDDKRVIHEHEINAVENGGDGKQGDTKRGNGKRGDTKRGNGKRSHQHGDPKIPPPVDKAENQTELPHPECAENPEGEKNREDEKSQIYHAVFCENCNNHVAYLEIKKNIFHFFDVLPD</sequence>
<feature type="compositionally biased region" description="Basic and acidic residues" evidence="1">
    <location>
        <begin position="236"/>
        <end position="261"/>
    </location>
</feature>
<feature type="compositionally biased region" description="Polar residues" evidence="1">
    <location>
        <begin position="66"/>
        <end position="77"/>
    </location>
</feature>
<dbReference type="VEuPathDB" id="PlasmoDB:PCYB_041260"/>
<dbReference type="RefSeq" id="XP_004225325.1">
    <property type="nucleotide sequence ID" value="XM_004225277.1"/>
</dbReference>